<dbReference type="Pfam" id="PF04015">
    <property type="entry name" value="DUF362"/>
    <property type="match status" value="1"/>
</dbReference>
<comment type="caution">
    <text evidence="2">The sequence shown here is derived from an EMBL/GenBank/DDBJ whole genome shotgun (WGS) entry which is preliminary data.</text>
</comment>
<reference evidence="2" key="2">
    <citation type="journal article" date="2021" name="PeerJ">
        <title>Extensive microbial diversity within the chicken gut microbiome revealed by metagenomics and culture.</title>
        <authorList>
            <person name="Gilroy R."/>
            <person name="Ravi A."/>
            <person name="Getino M."/>
            <person name="Pursley I."/>
            <person name="Horton D.L."/>
            <person name="Alikhan N.F."/>
            <person name="Baker D."/>
            <person name="Gharbi K."/>
            <person name="Hall N."/>
            <person name="Watson M."/>
            <person name="Adriaenssens E.M."/>
            <person name="Foster-Nyarko E."/>
            <person name="Jarju S."/>
            <person name="Secka A."/>
            <person name="Antonio M."/>
            <person name="Oren A."/>
            <person name="Chaudhuri R.R."/>
            <person name="La Ragione R."/>
            <person name="Hildebrand F."/>
            <person name="Pallen M.J."/>
        </authorList>
    </citation>
    <scope>NUCLEOTIDE SEQUENCE</scope>
    <source>
        <strain evidence="2">ChiSjej3B21-11622</strain>
    </source>
</reference>
<evidence type="ECO:0000313" key="2">
    <source>
        <dbReference type="EMBL" id="HIQ95650.1"/>
    </source>
</evidence>
<dbReference type="Proteomes" id="UP000886886">
    <property type="component" value="Unassembled WGS sequence"/>
</dbReference>
<evidence type="ECO:0000259" key="1">
    <source>
        <dbReference type="Pfam" id="PF04015"/>
    </source>
</evidence>
<accession>A0A9D0ZUG7</accession>
<evidence type="ECO:0000313" key="3">
    <source>
        <dbReference type="Proteomes" id="UP000886886"/>
    </source>
</evidence>
<proteinExistence type="predicted"/>
<gene>
    <name evidence="2" type="ORF">IAB26_03715</name>
</gene>
<reference evidence="2" key="1">
    <citation type="submission" date="2020-10" db="EMBL/GenBank/DDBJ databases">
        <authorList>
            <person name="Gilroy R."/>
        </authorList>
    </citation>
    <scope>NUCLEOTIDE SEQUENCE</scope>
    <source>
        <strain evidence="2">ChiSjej3B21-11622</strain>
    </source>
</reference>
<feature type="domain" description="DUF362" evidence="1">
    <location>
        <begin position="38"/>
        <end position="229"/>
    </location>
</feature>
<dbReference type="AlphaFoldDB" id="A0A9D0ZUG7"/>
<protein>
    <submittedName>
        <fullName evidence="2">DUF362 domain-containing protein</fullName>
    </submittedName>
</protein>
<name>A0A9D0ZUG7_9FIRM</name>
<dbReference type="InterPro" id="IPR007160">
    <property type="entry name" value="DUF362"/>
</dbReference>
<sequence>MQSQEILKIYGTDYKEMTKKLLREADLKGEIPSSDTKIGIKPNLVSPTAASYGATTHPEIVEGIVEYLKGEGFFDLRILEGSWVGDQTSEAFEVCGYQELSERYGVPLVDTQKDSAVLTDCQGMQLKVCKSALDVEFLINVPVLKGHCQTKVTCALKNMKGLIPNSEKRHFHTMGLHKPIAHLNAVLHQDFIVVDHICGDLDFEDGGNPVVRNCMMAAKDPVLVDAYVCSLLHYRPEEVPYIGIAHSLGVGEANLDRAVIRTIGGTEREEELLKADRVVKVRDVVEEVESCSACYGYLIPALDRLRQEGLLERLKEKIHIGQGYRGKTGGLGIGSCTARFRKSLKGCPPTETEIYEFLKEYLLEKEP</sequence>
<organism evidence="2 3">
    <name type="scientific">Candidatus Limivivens merdigallinarum</name>
    <dbReference type="NCBI Taxonomy" id="2840859"/>
    <lineage>
        <taxon>Bacteria</taxon>
        <taxon>Bacillati</taxon>
        <taxon>Bacillota</taxon>
        <taxon>Clostridia</taxon>
        <taxon>Lachnospirales</taxon>
        <taxon>Lachnospiraceae</taxon>
        <taxon>Lachnospiraceae incertae sedis</taxon>
        <taxon>Candidatus Limivivens</taxon>
    </lineage>
</organism>
<dbReference type="EMBL" id="DVFT01000051">
    <property type="protein sequence ID" value="HIQ95650.1"/>
    <property type="molecule type" value="Genomic_DNA"/>
</dbReference>